<keyword evidence="5 9" id="KW-0564">Palmitate</keyword>
<dbReference type="GO" id="GO:0009279">
    <property type="term" value="C:cell outer membrane"/>
    <property type="evidence" value="ECO:0007669"/>
    <property type="project" value="UniProtKB-SubCell"/>
</dbReference>
<dbReference type="Proteomes" id="UP000019148">
    <property type="component" value="Unassembled WGS sequence"/>
</dbReference>
<dbReference type="GO" id="GO:0006412">
    <property type="term" value="P:translation"/>
    <property type="evidence" value="ECO:0007669"/>
    <property type="project" value="InterPro"/>
</dbReference>
<feature type="domain" description="S5 DRBM" evidence="10">
    <location>
        <begin position="1"/>
        <end position="60"/>
    </location>
</feature>
<dbReference type="GO" id="GO:0005840">
    <property type="term" value="C:ribosome"/>
    <property type="evidence" value="ECO:0007669"/>
    <property type="project" value="UniProtKB-KW"/>
</dbReference>
<keyword evidence="7 9" id="KW-0449">Lipoprotein</keyword>
<comment type="function">
    <text evidence="1 9">The Vlp and Vsp proteins are antigenically distinct proteins, only one vlp or vsp gene is transcriptionally active at any one time. Switching between these genes is a mechanism of host immune response evasion.</text>
</comment>
<evidence type="ECO:0000256" key="8">
    <source>
        <dbReference type="PROSITE-ProRule" id="PRU00268"/>
    </source>
</evidence>
<reference evidence="11 12" key="1">
    <citation type="submission" date="2013-12" db="EMBL/GenBank/DDBJ databases">
        <title>Comparative genomics of relapsing fever spirochetes.</title>
        <authorList>
            <person name="Schwan T.G."/>
            <person name="Raffel S.J."/>
            <person name="Porcella S.F."/>
        </authorList>
    </citation>
    <scope>NUCLEOTIDE SEQUENCE [LARGE SCALE GENOMIC DNA]</scope>
    <source>
        <strain evidence="11 12">CR2A</strain>
    </source>
</reference>
<dbReference type="InterPro" id="IPR013810">
    <property type="entry name" value="Ribosomal_uS5_N"/>
</dbReference>
<dbReference type="GO" id="GO:1990904">
    <property type="term" value="C:ribonucleoprotein complex"/>
    <property type="evidence" value="ECO:0007669"/>
    <property type="project" value="UniProtKB-UniRule"/>
</dbReference>
<organism evidence="11 12">
    <name type="scientific">Borrelia duttonii CR2A</name>
    <dbReference type="NCBI Taxonomy" id="1432657"/>
    <lineage>
        <taxon>Bacteria</taxon>
        <taxon>Pseudomonadati</taxon>
        <taxon>Spirochaetota</taxon>
        <taxon>Spirochaetia</taxon>
        <taxon>Spirochaetales</taxon>
        <taxon>Borreliaceae</taxon>
        <taxon>Borrelia</taxon>
    </lineage>
</organism>
<evidence type="ECO:0000313" key="11">
    <source>
        <dbReference type="EMBL" id="ETZ17133.1"/>
    </source>
</evidence>
<accession>W6TFU8</accession>
<dbReference type="AlphaFoldDB" id="W6TFU8"/>
<evidence type="ECO:0000259" key="10">
    <source>
        <dbReference type="PROSITE" id="PS50881"/>
    </source>
</evidence>
<dbReference type="SUPFAM" id="SSF74748">
    <property type="entry name" value="Variable surface antigen VlsE"/>
    <property type="match status" value="1"/>
</dbReference>
<keyword evidence="8" id="KW-0689">Ribosomal protein</keyword>
<evidence type="ECO:0000256" key="4">
    <source>
        <dbReference type="ARBA" id="ARBA00023136"/>
    </source>
</evidence>
<evidence type="ECO:0000256" key="3">
    <source>
        <dbReference type="ARBA" id="ARBA00022729"/>
    </source>
</evidence>
<proteinExistence type="predicted"/>
<keyword evidence="4 9" id="KW-0472">Membrane</keyword>
<comment type="caution">
    <text evidence="11">The sequence shown here is derived from an EMBL/GenBank/DDBJ whole genome shotgun (WGS) entry which is preliminary data.</text>
</comment>
<sequence length="110" mass="11642">RVNRVNRVNRVMIMMMLMVMGCNSGGVGGGEGAAGGGDGRGLSGAMMEVGRSAENAFYAFLELVSDVLGFTVTKDTTRNKVGEYFSGLGKKLGEASEELEEVAKKIRGRC</sequence>
<keyword evidence="3 9" id="KW-0732">Signal</keyword>
<protein>
    <recommendedName>
        <fullName evidence="9">Variable large protein</fullName>
    </recommendedName>
</protein>
<evidence type="ECO:0000256" key="6">
    <source>
        <dbReference type="ARBA" id="ARBA00023237"/>
    </source>
</evidence>
<dbReference type="PATRIC" id="fig|1432657.3.peg.1815"/>
<feature type="chain" id="PRO_5016482171" description="Variable large protein" evidence="9">
    <location>
        <begin position="25"/>
        <end position="110"/>
    </location>
</feature>
<feature type="signal peptide" evidence="9">
    <location>
        <begin position="1"/>
        <end position="24"/>
    </location>
</feature>
<evidence type="ECO:0000256" key="5">
    <source>
        <dbReference type="ARBA" id="ARBA00023139"/>
    </source>
</evidence>
<evidence type="ECO:0000256" key="9">
    <source>
        <dbReference type="RuleBase" id="RU363105"/>
    </source>
</evidence>
<keyword evidence="8" id="KW-0687">Ribonucleoprotein</keyword>
<dbReference type="GO" id="GO:0003723">
    <property type="term" value="F:RNA binding"/>
    <property type="evidence" value="ECO:0007669"/>
    <property type="project" value="InterPro"/>
</dbReference>
<comment type="subcellular location">
    <subcellularLocation>
        <location evidence="2 9">Cell outer membrane</location>
        <topology evidence="2 9">Lipid-anchor</topology>
    </subcellularLocation>
</comment>
<feature type="non-terminal residue" evidence="11">
    <location>
        <position position="1"/>
    </location>
</feature>
<dbReference type="GO" id="GO:0003735">
    <property type="term" value="F:structural constituent of ribosome"/>
    <property type="evidence" value="ECO:0007669"/>
    <property type="project" value="UniProtKB-UniRule"/>
</dbReference>
<dbReference type="PROSITE" id="PS50881">
    <property type="entry name" value="S5_DSRBD"/>
    <property type="match status" value="1"/>
</dbReference>
<evidence type="ECO:0000256" key="2">
    <source>
        <dbReference type="ARBA" id="ARBA00004459"/>
    </source>
</evidence>
<gene>
    <name evidence="11" type="ORF">BDCR2A_01952</name>
</gene>
<dbReference type="InterPro" id="IPR000680">
    <property type="entry name" value="Borrelia_lipo"/>
</dbReference>
<dbReference type="Pfam" id="PF00921">
    <property type="entry name" value="Lipoprotein_2"/>
    <property type="match status" value="1"/>
</dbReference>
<keyword evidence="6 9" id="KW-0998">Cell outer membrane</keyword>
<evidence type="ECO:0000256" key="1">
    <source>
        <dbReference type="ARBA" id="ARBA00003932"/>
    </source>
</evidence>
<evidence type="ECO:0000256" key="7">
    <source>
        <dbReference type="ARBA" id="ARBA00023288"/>
    </source>
</evidence>
<evidence type="ECO:0000313" key="12">
    <source>
        <dbReference type="Proteomes" id="UP000019148"/>
    </source>
</evidence>
<dbReference type="EMBL" id="AZIT01000098">
    <property type="protein sequence ID" value="ETZ17133.1"/>
    <property type="molecule type" value="Genomic_DNA"/>
</dbReference>
<name>W6TFU8_9SPIR</name>